<dbReference type="EMBL" id="JAVRFA010000012">
    <property type="protein sequence ID" value="MDT0395599.1"/>
    <property type="molecule type" value="Genomic_DNA"/>
</dbReference>
<comment type="caution">
    <text evidence="1">The sequence shown here is derived from an EMBL/GenBank/DDBJ whole genome shotgun (WGS) entry which is preliminary data.</text>
</comment>
<organism evidence="1 2">
    <name type="scientific">Streptomyces edwardsiae</name>
    <dbReference type="NCBI Taxonomy" id="3075527"/>
    <lineage>
        <taxon>Bacteria</taxon>
        <taxon>Bacillati</taxon>
        <taxon>Actinomycetota</taxon>
        <taxon>Actinomycetes</taxon>
        <taxon>Kitasatosporales</taxon>
        <taxon>Streptomycetaceae</taxon>
        <taxon>Streptomyces</taxon>
    </lineage>
</organism>
<dbReference type="Proteomes" id="UP001183881">
    <property type="component" value="Unassembled WGS sequence"/>
</dbReference>
<name>A0ABU2PVA3_9ACTN</name>
<evidence type="ECO:0000313" key="1">
    <source>
        <dbReference type="EMBL" id="MDT0395599.1"/>
    </source>
</evidence>
<sequence length="182" mass="19933">MPFAEVMALLAQGNTVRRVITSTAMSRALSAAGMDAANVALERAGSANSPDSFIRSAATHLEGAISTQVAQMSAQRYKGYIRPHKYEWEMHRLWELTYLLATCYAALNEHAQVSSCMDHAWRESVKLDVDNDGDGSGGFWVLFTGYIFNPLTWFDKAVGEEAPFPDPEGVCGALGVAWRRPG</sequence>
<keyword evidence="2" id="KW-1185">Reference proteome</keyword>
<accession>A0ABU2PVA3</accession>
<protein>
    <submittedName>
        <fullName evidence="1">Uncharacterized protein</fullName>
    </submittedName>
</protein>
<gene>
    <name evidence="1" type="ORF">RM705_12975</name>
</gene>
<reference evidence="2" key="1">
    <citation type="submission" date="2023-07" db="EMBL/GenBank/DDBJ databases">
        <title>30 novel species of actinomycetes from the DSMZ collection.</title>
        <authorList>
            <person name="Nouioui I."/>
        </authorList>
    </citation>
    <scope>NUCLEOTIDE SEQUENCE [LARGE SCALE GENOMIC DNA]</scope>
    <source>
        <strain evidence="2">DSM 41636</strain>
    </source>
</reference>
<proteinExistence type="predicted"/>
<evidence type="ECO:0000313" key="2">
    <source>
        <dbReference type="Proteomes" id="UP001183881"/>
    </source>
</evidence>
<dbReference type="RefSeq" id="WP_311643922.1">
    <property type="nucleotide sequence ID" value="NZ_JAVRFA010000012.1"/>
</dbReference>